<evidence type="ECO:0000256" key="4">
    <source>
        <dbReference type="ARBA" id="ARBA00022833"/>
    </source>
</evidence>
<evidence type="ECO:0000256" key="1">
    <source>
        <dbReference type="ARBA" id="ARBA00001947"/>
    </source>
</evidence>
<comment type="caution">
    <text evidence="7">The sequence shown here is derived from an EMBL/GenBank/DDBJ whole genome shotgun (WGS) entry which is preliminary data.</text>
</comment>
<keyword evidence="4" id="KW-0862">Zinc</keyword>
<gene>
    <name evidence="6" type="ORF">ESZ26_01280</name>
    <name evidence="7" type="ORF">ESZ27_13145</name>
</gene>
<sequence length="344" mass="38503">MDIDFDEITYLKNPDSLVLKADYIQFLMTLTGPTVIDITGSDQGKCRVFTTLLHGNEPSGLIAMHRWLTANEQLPVPTTNVRFIICSVEAANISPLFSRRYLDGGKDINRCFSGDKIADCGFCQRALLIEQAIKEVNPEFLVDLHNCAGSGPAFAVTPMITPEVLSITSYFCQTLILSGLQLGALMERRFDCPMITVKCGGSNDEQSHHVAYQGLKQLTLNKQAKNFQQNRAVDIIYRPLRLELKPHTCLTYGDHDEGVTGVCIKSNIEQLNFGISRKDQMLGWLDDKGLDNFVLIDEHGNDVIRDHFSCRKNILTCAVDLRIFMATNNESIALNDCLFYVVKV</sequence>
<comment type="cofactor">
    <cofactor evidence="1">
        <name>Zn(2+)</name>
        <dbReference type="ChEBI" id="CHEBI:29105"/>
    </cofactor>
</comment>
<reference evidence="7 9" key="1">
    <citation type="submission" date="2019-07" db="EMBL/GenBank/DDBJ databases">
        <title>Genomes of sea-ice associated Colwellia species.</title>
        <authorList>
            <person name="Bowman J.P."/>
        </authorList>
    </citation>
    <scope>NUCLEOTIDE SEQUENCE [LARGE SCALE GENOMIC DNA]</scope>
    <source>
        <strain evidence="6 8">ACAM 607</strain>
        <strain evidence="7 9">IC036</strain>
    </source>
</reference>
<keyword evidence="2" id="KW-0479">Metal-binding</keyword>
<accession>A0A5C6Q8F9</accession>
<evidence type="ECO:0000313" key="6">
    <source>
        <dbReference type="EMBL" id="TWX62502.1"/>
    </source>
</evidence>
<dbReference type="AlphaFoldDB" id="A0A5C6Q8F9"/>
<dbReference type="OrthoDB" id="9782876at2"/>
<dbReference type="GO" id="GO:0016788">
    <property type="term" value="F:hydrolase activity, acting on ester bonds"/>
    <property type="evidence" value="ECO:0007669"/>
    <property type="project" value="InterPro"/>
</dbReference>
<keyword evidence="3" id="KW-0378">Hydrolase</keyword>
<dbReference type="PANTHER" id="PTHR15162:SF7">
    <property type="entry name" value="SUCCINYLGLUTAMATE DESUCCINYLASE"/>
    <property type="match status" value="1"/>
</dbReference>
<dbReference type="SUPFAM" id="SSF53187">
    <property type="entry name" value="Zn-dependent exopeptidases"/>
    <property type="match status" value="1"/>
</dbReference>
<protein>
    <recommendedName>
        <fullName evidence="5">Succinylglutamate desuccinylase/Aspartoacylase catalytic domain-containing protein</fullName>
    </recommendedName>
</protein>
<dbReference type="Proteomes" id="UP000321917">
    <property type="component" value="Unassembled WGS sequence"/>
</dbReference>
<dbReference type="Proteomes" id="UP000321525">
    <property type="component" value="Unassembled WGS sequence"/>
</dbReference>
<dbReference type="Gene3D" id="3.40.630.10">
    <property type="entry name" value="Zn peptidases"/>
    <property type="match status" value="1"/>
</dbReference>
<organism evidence="7 9">
    <name type="scientific">Colwellia hornerae</name>
    <dbReference type="NCBI Taxonomy" id="89402"/>
    <lineage>
        <taxon>Bacteria</taxon>
        <taxon>Pseudomonadati</taxon>
        <taxon>Pseudomonadota</taxon>
        <taxon>Gammaproteobacteria</taxon>
        <taxon>Alteromonadales</taxon>
        <taxon>Colwelliaceae</taxon>
        <taxon>Colwellia</taxon>
    </lineage>
</organism>
<dbReference type="RefSeq" id="WP_146797527.1">
    <property type="nucleotide sequence ID" value="NZ_VOLP01000003.1"/>
</dbReference>
<dbReference type="EMBL" id="VOLQ01000026">
    <property type="protein sequence ID" value="TWX65061.1"/>
    <property type="molecule type" value="Genomic_DNA"/>
</dbReference>
<feature type="domain" description="Succinylglutamate desuccinylase/Aspartoacylase catalytic" evidence="5">
    <location>
        <begin position="53"/>
        <end position="146"/>
    </location>
</feature>
<dbReference type="InterPro" id="IPR050178">
    <property type="entry name" value="AspA/AstE_fam"/>
</dbReference>
<dbReference type="InterPro" id="IPR055438">
    <property type="entry name" value="AstE_AspA_cat"/>
</dbReference>
<dbReference type="GO" id="GO:0005829">
    <property type="term" value="C:cytosol"/>
    <property type="evidence" value="ECO:0007669"/>
    <property type="project" value="TreeGrafter"/>
</dbReference>
<evidence type="ECO:0000313" key="8">
    <source>
        <dbReference type="Proteomes" id="UP000321525"/>
    </source>
</evidence>
<dbReference type="EMBL" id="VOLR01000002">
    <property type="protein sequence ID" value="TWX62502.1"/>
    <property type="molecule type" value="Genomic_DNA"/>
</dbReference>
<dbReference type="PANTHER" id="PTHR15162">
    <property type="entry name" value="ASPARTOACYLASE"/>
    <property type="match status" value="1"/>
</dbReference>
<dbReference type="GO" id="GO:0046872">
    <property type="term" value="F:metal ion binding"/>
    <property type="evidence" value="ECO:0007669"/>
    <property type="project" value="UniProtKB-KW"/>
</dbReference>
<dbReference type="Pfam" id="PF24827">
    <property type="entry name" value="AstE_AspA_cat"/>
    <property type="match status" value="1"/>
</dbReference>
<evidence type="ECO:0000256" key="3">
    <source>
        <dbReference type="ARBA" id="ARBA00022801"/>
    </source>
</evidence>
<name>A0A5C6Q8F9_9GAMM</name>
<evidence type="ECO:0000313" key="7">
    <source>
        <dbReference type="EMBL" id="TWX65061.1"/>
    </source>
</evidence>
<keyword evidence="8" id="KW-1185">Reference proteome</keyword>
<evidence type="ECO:0000256" key="2">
    <source>
        <dbReference type="ARBA" id="ARBA00022723"/>
    </source>
</evidence>
<evidence type="ECO:0000313" key="9">
    <source>
        <dbReference type="Proteomes" id="UP000321917"/>
    </source>
</evidence>
<proteinExistence type="predicted"/>
<evidence type="ECO:0000259" key="5">
    <source>
        <dbReference type="Pfam" id="PF24827"/>
    </source>
</evidence>